<dbReference type="AlphaFoldDB" id="A0A8X6WTA4"/>
<organism evidence="2 3">
    <name type="scientific">Trichonephila inaurata madagascariensis</name>
    <dbReference type="NCBI Taxonomy" id="2747483"/>
    <lineage>
        <taxon>Eukaryota</taxon>
        <taxon>Metazoa</taxon>
        <taxon>Ecdysozoa</taxon>
        <taxon>Arthropoda</taxon>
        <taxon>Chelicerata</taxon>
        <taxon>Arachnida</taxon>
        <taxon>Araneae</taxon>
        <taxon>Araneomorphae</taxon>
        <taxon>Entelegynae</taxon>
        <taxon>Araneoidea</taxon>
        <taxon>Nephilidae</taxon>
        <taxon>Trichonephila</taxon>
        <taxon>Trichonephila inaurata</taxon>
    </lineage>
</organism>
<keyword evidence="3" id="KW-1185">Reference proteome</keyword>
<proteinExistence type="predicted"/>
<gene>
    <name evidence="2" type="ORF">TNIN_68241</name>
</gene>
<comment type="caution">
    <text evidence="2">The sequence shown here is derived from an EMBL/GenBank/DDBJ whole genome shotgun (WGS) entry which is preliminary data.</text>
</comment>
<dbReference type="EMBL" id="BMAV01001740">
    <property type="protein sequence ID" value="GFY40167.1"/>
    <property type="molecule type" value="Genomic_DNA"/>
</dbReference>
<evidence type="ECO:0000256" key="1">
    <source>
        <dbReference type="SAM" id="Coils"/>
    </source>
</evidence>
<dbReference type="Proteomes" id="UP000886998">
    <property type="component" value="Unassembled WGS sequence"/>
</dbReference>
<name>A0A8X6WTA4_9ARAC</name>
<evidence type="ECO:0000313" key="3">
    <source>
        <dbReference type="Proteomes" id="UP000886998"/>
    </source>
</evidence>
<evidence type="ECO:0000313" key="2">
    <source>
        <dbReference type="EMBL" id="GFY40167.1"/>
    </source>
</evidence>
<reference evidence="2" key="1">
    <citation type="submission" date="2020-08" db="EMBL/GenBank/DDBJ databases">
        <title>Multicomponent nature underlies the extraordinary mechanical properties of spider dragline silk.</title>
        <authorList>
            <person name="Kono N."/>
            <person name="Nakamura H."/>
            <person name="Mori M."/>
            <person name="Yoshida Y."/>
            <person name="Ohtoshi R."/>
            <person name="Malay A.D."/>
            <person name="Moran D.A.P."/>
            <person name="Tomita M."/>
            <person name="Numata K."/>
            <person name="Arakawa K."/>
        </authorList>
    </citation>
    <scope>NUCLEOTIDE SEQUENCE</scope>
</reference>
<keyword evidence="1" id="KW-0175">Coiled coil</keyword>
<protein>
    <submittedName>
        <fullName evidence="2">Uncharacterized protein</fullName>
    </submittedName>
</protein>
<accession>A0A8X6WTA4</accession>
<feature type="coiled-coil region" evidence="1">
    <location>
        <begin position="40"/>
        <end position="74"/>
    </location>
</feature>
<sequence>MIMSCTVNSWLAHSSLARSVCSRQGEKVNLIRIQGRRESLAAISTRVMRLNENKKSSEKEREKLNKKKMEYKLSILTSLVDSSNTN</sequence>